<comment type="similarity">
    <text evidence="1">Belongs to the hemerythrin family.</text>
</comment>
<feature type="binding site" evidence="4">
    <location>
        <position position="110"/>
    </location>
    <ligand>
        <name>Fe cation</name>
        <dbReference type="ChEBI" id="CHEBI:24875"/>
        <label>1</label>
    </ligand>
</feature>
<dbReference type="KEGG" id="lak:106157090"/>
<dbReference type="InterPro" id="IPR002063">
    <property type="entry name" value="Haemerythrin"/>
</dbReference>
<dbReference type="InterPro" id="IPR050669">
    <property type="entry name" value="Hemerythrin"/>
</dbReference>
<evidence type="ECO:0000256" key="4">
    <source>
        <dbReference type="PIRSR" id="PIRSR002033-1"/>
    </source>
</evidence>
<dbReference type="NCBIfam" id="TIGR00058">
    <property type="entry name" value="Hemerythrin"/>
    <property type="match status" value="1"/>
</dbReference>
<feature type="binding site" evidence="4">
    <location>
        <position position="57"/>
    </location>
    <ligand>
        <name>Fe cation</name>
        <dbReference type="ChEBI" id="CHEBI:24875"/>
        <label>1</label>
    </ligand>
</feature>
<gene>
    <name evidence="7" type="primary">LOC106157090</name>
</gene>
<feature type="binding site" evidence="4">
    <location>
        <position position="24"/>
    </location>
    <ligand>
        <name>Fe cation</name>
        <dbReference type="ChEBI" id="CHEBI:24875"/>
        <label>1</label>
    </ligand>
</feature>
<dbReference type="InParanoid" id="A0A1S3HSK9"/>
<dbReference type="InterPro" id="IPR035938">
    <property type="entry name" value="Hemerythrin-like_sf"/>
</dbReference>
<dbReference type="SUPFAM" id="SSF47188">
    <property type="entry name" value="Hemerythrin-like"/>
    <property type="match status" value="1"/>
</dbReference>
<dbReference type="PANTHER" id="PTHR37164:SF1">
    <property type="entry name" value="BACTERIOHEMERYTHRIN"/>
    <property type="match status" value="1"/>
</dbReference>
<dbReference type="RefSeq" id="XP_013388044.1">
    <property type="nucleotide sequence ID" value="XM_013532590.1"/>
</dbReference>
<dbReference type="CDD" id="cd12107">
    <property type="entry name" value="Hemerythrin"/>
    <property type="match status" value="1"/>
</dbReference>
<dbReference type="Gene3D" id="1.20.120.50">
    <property type="entry name" value="Hemerythrin-like"/>
    <property type="match status" value="1"/>
</dbReference>
<feature type="binding site" evidence="4">
    <location>
        <position position="110"/>
    </location>
    <ligand>
        <name>Fe cation</name>
        <dbReference type="ChEBI" id="CHEBI:24875"/>
        <label>2</label>
    </ligand>
</feature>
<feature type="binding site" evidence="4">
    <location>
        <position position="57"/>
    </location>
    <ligand>
        <name>Fe cation</name>
        <dbReference type="ChEBI" id="CHEBI:24875"/>
        <label>2</label>
    </ligand>
</feature>
<feature type="binding site" evidence="4">
    <location>
        <position position="53"/>
    </location>
    <ligand>
        <name>Fe cation</name>
        <dbReference type="ChEBI" id="CHEBI:24875"/>
        <label>1</label>
    </ligand>
</feature>
<evidence type="ECO:0000256" key="3">
    <source>
        <dbReference type="ARBA" id="ARBA00023004"/>
    </source>
</evidence>
<feature type="binding site" evidence="4">
    <location>
        <position position="105"/>
    </location>
    <ligand>
        <name>Fe cation</name>
        <dbReference type="ChEBI" id="CHEBI:24875"/>
        <label>2</label>
    </ligand>
</feature>
<dbReference type="GO" id="GO:0005506">
    <property type="term" value="F:iron ion binding"/>
    <property type="evidence" value="ECO:0007669"/>
    <property type="project" value="InterPro"/>
</dbReference>
<keyword evidence="2 4" id="KW-0479">Metal-binding</keyword>
<dbReference type="PIRSF" id="PIRSF002033">
    <property type="entry name" value="Hemerythrin"/>
    <property type="match status" value="1"/>
</dbReference>
<dbReference type="Proteomes" id="UP000085678">
    <property type="component" value="Unplaced"/>
</dbReference>
<evidence type="ECO:0000256" key="2">
    <source>
        <dbReference type="ARBA" id="ARBA00022723"/>
    </source>
</evidence>
<dbReference type="NCBIfam" id="TIGR02481">
    <property type="entry name" value="hemeryth_dom"/>
    <property type="match status" value="1"/>
</dbReference>
<dbReference type="InterPro" id="IPR012312">
    <property type="entry name" value="Hemerythrin-like"/>
</dbReference>
<dbReference type="PRINTS" id="PR00186">
    <property type="entry name" value="HEMERYTHRIN"/>
</dbReference>
<dbReference type="InterPro" id="IPR016131">
    <property type="entry name" value="Haemerythrin_Fe_BS"/>
</dbReference>
<accession>A0A1S3HSK9</accession>
<evidence type="ECO:0000313" key="7">
    <source>
        <dbReference type="RefSeq" id="XP_013388044.1"/>
    </source>
</evidence>
<dbReference type="AlphaFoldDB" id="A0A1S3HSK9"/>
<dbReference type="PROSITE" id="PS00550">
    <property type="entry name" value="HEMERYTHRINS"/>
    <property type="match status" value="1"/>
</dbReference>
<dbReference type="GeneID" id="106157090"/>
<sequence>MKVPAPFCWTKDFATAYENIDSEHRTLFNGLFALSEFNTAAQLNACIEVFSLHFHDEQGQMKRANYAGTQEHTDIHNGFMDQMRGWNSPVTQKQLMDGMAWLCNHIPTEDFKYKGKL</sequence>
<dbReference type="OrthoDB" id="10249344at2759"/>
<name>A0A1S3HSK9_LINAN</name>
<feature type="binding site" evidence="4">
    <location>
        <position position="76"/>
    </location>
    <ligand>
        <name>Fe cation</name>
        <dbReference type="ChEBI" id="CHEBI:24875"/>
        <label>2</label>
    </ligand>
</feature>
<proteinExistence type="inferred from homology"/>
<evidence type="ECO:0000259" key="5">
    <source>
        <dbReference type="Pfam" id="PF01814"/>
    </source>
</evidence>
<reference evidence="7" key="1">
    <citation type="submission" date="2025-08" db="UniProtKB">
        <authorList>
            <consortium name="RefSeq"/>
        </authorList>
    </citation>
    <scope>IDENTIFICATION</scope>
    <source>
        <tissue evidence="7">Gonads</tissue>
    </source>
</reference>
<feature type="binding site" evidence="4">
    <location>
        <position position="72"/>
    </location>
    <ligand>
        <name>Fe cation</name>
        <dbReference type="ChEBI" id="CHEBI:24875"/>
        <label>2</label>
    </ligand>
</feature>
<evidence type="ECO:0000256" key="1">
    <source>
        <dbReference type="ARBA" id="ARBA00010587"/>
    </source>
</evidence>
<dbReference type="InterPro" id="IPR012827">
    <property type="entry name" value="Hemerythrin_metal-bd"/>
</dbReference>
<dbReference type="PANTHER" id="PTHR37164">
    <property type="entry name" value="BACTERIOHEMERYTHRIN"/>
    <property type="match status" value="1"/>
</dbReference>
<feature type="domain" description="Hemerythrin-like" evidence="5">
    <location>
        <begin position="15"/>
        <end position="116"/>
    </location>
</feature>
<keyword evidence="6" id="KW-1185">Reference proteome</keyword>
<protein>
    <submittedName>
        <fullName evidence="7">Hemerythrin subunit beta-like</fullName>
    </submittedName>
</protein>
<dbReference type="Pfam" id="PF01814">
    <property type="entry name" value="Hemerythrin"/>
    <property type="match status" value="1"/>
</dbReference>
<evidence type="ECO:0000313" key="6">
    <source>
        <dbReference type="Proteomes" id="UP000085678"/>
    </source>
</evidence>
<organism evidence="6 7">
    <name type="scientific">Lingula anatina</name>
    <name type="common">Brachiopod</name>
    <name type="synonym">Lingula unguis</name>
    <dbReference type="NCBI Taxonomy" id="7574"/>
    <lineage>
        <taxon>Eukaryota</taxon>
        <taxon>Metazoa</taxon>
        <taxon>Spiralia</taxon>
        <taxon>Lophotrochozoa</taxon>
        <taxon>Brachiopoda</taxon>
        <taxon>Linguliformea</taxon>
        <taxon>Lingulata</taxon>
        <taxon>Lingulida</taxon>
        <taxon>Linguloidea</taxon>
        <taxon>Lingulidae</taxon>
        <taxon>Lingula</taxon>
    </lineage>
</organism>
<keyword evidence="3 4" id="KW-0408">Iron</keyword>